<dbReference type="EMBL" id="FKBS01000002">
    <property type="protein sequence ID" value="CZZ94673.1"/>
    <property type="molecule type" value="Genomic_DNA"/>
</dbReference>
<dbReference type="InterPro" id="IPR003423">
    <property type="entry name" value="OMP_efflux"/>
</dbReference>
<evidence type="ECO:0000256" key="2">
    <source>
        <dbReference type="RuleBase" id="RU362097"/>
    </source>
</evidence>
<sequence length="470" mass="50692">MTMPTLRLIPILACCGLLGACAGNTSPATPELRVPARYAAGGPAEPAHDKVELNATYPVRNTAEQAWWRAFGDERLSRLVEQVLAANPNLAAAGLTLRKARLQAGLARNDLWPQPSGSVNANGNHALSGDATTQRSGATSLSLSWEIDLWGRLRAARDAAQWEARASAEDRENTALALAGEACQQYWTLAYLNHSIETGQAHIEQLRRTLQLVQVQFDAGGVSLLDVRDAQQNLQAQLAAQSQLVQQRVQARNAITVLLGGRAWPQADEPTRLDGAAALAPRAGIPAELLSRRPDLRAAELRLREALANIDATARSYYPALTLTGSAGTSSTSLSNLLANPVAALGAGLTLPFLNVPRMRLNNDIARTGYEIAANTFRGTLYSALKDVDNALSARTQLAEQREASQRSFEAAQDVERMYGVRYRVGATALRTWLDAQQTLREAELSLAQVRQSQRLNDVTLFLALGGAPN</sequence>
<feature type="chain" id="PRO_5007357435" evidence="2">
    <location>
        <begin position="23"/>
        <end position="470"/>
    </location>
</feature>
<dbReference type="Proteomes" id="UP000077037">
    <property type="component" value="Unassembled WGS sequence"/>
</dbReference>
<organism evidence="3 4">
    <name type="scientific">Bordetella ansorpii</name>
    <dbReference type="NCBI Taxonomy" id="288768"/>
    <lineage>
        <taxon>Bacteria</taxon>
        <taxon>Pseudomonadati</taxon>
        <taxon>Pseudomonadota</taxon>
        <taxon>Betaproteobacteria</taxon>
        <taxon>Burkholderiales</taxon>
        <taxon>Alcaligenaceae</taxon>
        <taxon>Bordetella</taxon>
    </lineage>
</organism>
<keyword evidence="2" id="KW-1134">Transmembrane beta strand</keyword>
<dbReference type="Gene3D" id="1.20.1600.10">
    <property type="entry name" value="Outer membrane efflux proteins (OEP)"/>
    <property type="match status" value="1"/>
</dbReference>
<evidence type="ECO:0000313" key="3">
    <source>
        <dbReference type="EMBL" id="CZZ94673.1"/>
    </source>
</evidence>
<name>A0A146AZD1_9BORD</name>
<dbReference type="GO" id="GO:0015562">
    <property type="term" value="F:efflux transmembrane transporter activity"/>
    <property type="evidence" value="ECO:0007669"/>
    <property type="project" value="InterPro"/>
</dbReference>
<keyword evidence="2" id="KW-0564">Palmitate</keyword>
<reference evidence="3 4" key="1">
    <citation type="submission" date="2016-03" db="EMBL/GenBank/DDBJ databases">
        <authorList>
            <consortium name="Pathogen Informatics"/>
        </authorList>
    </citation>
    <scope>NUCLEOTIDE SEQUENCE [LARGE SCALE GENOMIC DNA]</scope>
    <source>
        <strain evidence="3 4">NCTC13364</strain>
    </source>
</reference>
<dbReference type="OrthoDB" id="9770517at2"/>
<dbReference type="PANTHER" id="PTHR30203:SF32">
    <property type="entry name" value="CATION EFFLUX SYSTEM PROTEIN CUSC"/>
    <property type="match status" value="1"/>
</dbReference>
<dbReference type="PANTHER" id="PTHR30203">
    <property type="entry name" value="OUTER MEMBRANE CATION EFFLUX PROTEIN"/>
    <property type="match status" value="1"/>
</dbReference>
<feature type="signal peptide" evidence="2">
    <location>
        <begin position="1"/>
        <end position="22"/>
    </location>
</feature>
<accession>A0A146AZD1</accession>
<protein>
    <submittedName>
        <fullName evidence="3">Multidrug efflux outer membrane lipoprotein</fullName>
    </submittedName>
</protein>
<dbReference type="GO" id="GO:0005886">
    <property type="term" value="C:plasma membrane"/>
    <property type="evidence" value="ECO:0007669"/>
    <property type="project" value="UniProtKB-SubCell"/>
</dbReference>
<gene>
    <name evidence="3" type="primary">ttgC_1</name>
    <name evidence="3" type="ORF">SAMEA1982600_00195</name>
</gene>
<dbReference type="NCBIfam" id="TIGR01845">
    <property type="entry name" value="outer_NodT"/>
    <property type="match status" value="1"/>
</dbReference>
<comment type="similarity">
    <text evidence="1 2">Belongs to the outer membrane factor (OMF) (TC 1.B.17) family.</text>
</comment>
<keyword evidence="2 3" id="KW-0449">Lipoprotein</keyword>
<evidence type="ECO:0000256" key="1">
    <source>
        <dbReference type="ARBA" id="ARBA00007613"/>
    </source>
</evidence>
<keyword evidence="2" id="KW-0472">Membrane</keyword>
<dbReference type="PROSITE" id="PS51257">
    <property type="entry name" value="PROKAR_LIPOPROTEIN"/>
    <property type="match status" value="1"/>
</dbReference>
<dbReference type="Pfam" id="PF02321">
    <property type="entry name" value="OEP"/>
    <property type="match status" value="2"/>
</dbReference>
<dbReference type="AlphaFoldDB" id="A0A146AZD1"/>
<dbReference type="Gene3D" id="2.20.200.10">
    <property type="entry name" value="Outer membrane efflux proteins (OEP)"/>
    <property type="match status" value="1"/>
</dbReference>
<keyword evidence="2" id="KW-0732">Signal</keyword>
<proteinExistence type="inferred from homology"/>
<comment type="subcellular location">
    <subcellularLocation>
        <location evidence="2">Cell membrane</location>
        <topology evidence="2">Lipid-anchor</topology>
    </subcellularLocation>
</comment>
<dbReference type="InterPro" id="IPR010131">
    <property type="entry name" value="MdtP/NodT-like"/>
</dbReference>
<dbReference type="SUPFAM" id="SSF56954">
    <property type="entry name" value="Outer membrane efflux proteins (OEP)"/>
    <property type="match status" value="1"/>
</dbReference>
<keyword evidence="2" id="KW-0812">Transmembrane</keyword>
<evidence type="ECO:0000313" key="4">
    <source>
        <dbReference type="Proteomes" id="UP000077037"/>
    </source>
</evidence>